<dbReference type="EMBL" id="CP042469">
    <property type="protein sequence ID" value="QOX63738.1"/>
    <property type="molecule type" value="Genomic_DNA"/>
</dbReference>
<gene>
    <name evidence="1" type="ORF">FRZ06_10465</name>
</gene>
<dbReference type="Proteomes" id="UP000594014">
    <property type="component" value="Chromosome"/>
</dbReference>
<evidence type="ECO:0000313" key="2">
    <source>
        <dbReference type="Proteomes" id="UP000594014"/>
    </source>
</evidence>
<organism evidence="1 2">
    <name type="scientific">Anoxybacterium hadale</name>
    <dbReference type="NCBI Taxonomy" id="3408580"/>
    <lineage>
        <taxon>Bacteria</taxon>
        <taxon>Bacillati</taxon>
        <taxon>Bacillota</taxon>
        <taxon>Clostridia</taxon>
        <taxon>Peptostreptococcales</taxon>
        <taxon>Anaerovoracaceae</taxon>
        <taxon>Anoxybacterium</taxon>
    </lineage>
</organism>
<reference evidence="1" key="1">
    <citation type="submission" date="2019-08" db="EMBL/GenBank/DDBJ databases">
        <title>Genome sequence of Clostridiales bacterium MT110.</title>
        <authorList>
            <person name="Cao J."/>
        </authorList>
    </citation>
    <scope>NUCLEOTIDE SEQUENCE</scope>
    <source>
        <strain evidence="1">MT110</strain>
    </source>
</reference>
<keyword evidence="2" id="KW-1185">Reference proteome</keyword>
<accession>A0ACD1ABS1</accession>
<protein>
    <submittedName>
        <fullName evidence="1">Uncharacterized protein</fullName>
    </submittedName>
</protein>
<evidence type="ECO:0000313" key="1">
    <source>
        <dbReference type="EMBL" id="QOX63738.1"/>
    </source>
</evidence>
<proteinExistence type="predicted"/>
<sequence>MKNDNYDYIDLGEEISKTVKKVLNQQDFYDLKYTINKTMRNIPGMGGGPFYNGPFGGDFPPLSKDVPAEERQSYEAPNASGSASRSYGASRDAGSARRDHPYQQQRSQKRHARQEWRQSSHQPNDQANRHPNNQPNHYQYKVHRKHRGASSVPSTLMIVFGSIGTAFTGLLIPVVAAAGAYMGGAQLAEISSAALCVPLIGFLGLIFGGISRKKRFKRLRLYQNVLNGRTYCTIRELSAASGLKPEFLVKDIRKMIRGGLFSEGYMDQQETCLMTDYKTYEQYLKTMKYAEQQREEEKRENERWANHQGGSELRQTIEEGKDYIRTIKAANDALPEVEISDKLDQLELVTTKIFDYVEQHPEKLPEIRKFMCYYMPITLKLVNAYQKFDRHGANASEIEATKLEIKGTIDTINKAYENLLRKLMKADILDVSSDISALETILAQEGLTGDPFHTKMN</sequence>
<name>A0ACD1ABS1_9FIRM</name>